<feature type="compositionally biased region" description="Basic and acidic residues" evidence="9">
    <location>
        <begin position="380"/>
        <end position="399"/>
    </location>
</feature>
<keyword evidence="7 10" id="KW-0472">Membrane</keyword>
<dbReference type="AlphaFoldDB" id="A0A815IX57"/>
<reference evidence="12" key="1">
    <citation type="submission" date="2021-02" db="EMBL/GenBank/DDBJ databases">
        <authorList>
            <person name="Nowell W R."/>
        </authorList>
    </citation>
    <scope>NUCLEOTIDE SEQUENCE</scope>
</reference>
<dbReference type="SUPFAM" id="SSF52025">
    <property type="entry name" value="PA domain"/>
    <property type="match status" value="1"/>
</dbReference>
<evidence type="ECO:0000256" key="1">
    <source>
        <dbReference type="ARBA" id="ARBA00004167"/>
    </source>
</evidence>
<keyword evidence="5" id="KW-0862">Zinc</keyword>
<dbReference type="Gene3D" id="3.30.40.10">
    <property type="entry name" value="Zinc/RING finger domain, C3HC4 (zinc finger)"/>
    <property type="match status" value="1"/>
</dbReference>
<dbReference type="OrthoDB" id="5357315at2759"/>
<evidence type="ECO:0000256" key="2">
    <source>
        <dbReference type="ARBA" id="ARBA00022692"/>
    </source>
</evidence>
<dbReference type="InterPro" id="IPR013083">
    <property type="entry name" value="Znf_RING/FYVE/PHD"/>
</dbReference>
<dbReference type="InterPro" id="IPR001841">
    <property type="entry name" value="Znf_RING"/>
</dbReference>
<evidence type="ECO:0000259" key="11">
    <source>
        <dbReference type="PROSITE" id="PS50089"/>
    </source>
</evidence>
<dbReference type="PANTHER" id="PTHR46539:SF23">
    <property type="entry name" value="RING-TYPE DOMAIN-CONTAINING PROTEIN"/>
    <property type="match status" value="1"/>
</dbReference>
<evidence type="ECO:0000256" key="10">
    <source>
        <dbReference type="SAM" id="Phobius"/>
    </source>
</evidence>
<comment type="caution">
    <text evidence="12">The sequence shown here is derived from an EMBL/GenBank/DDBJ whole genome shotgun (WGS) entry which is preliminary data.</text>
</comment>
<feature type="region of interest" description="Disordered" evidence="9">
    <location>
        <begin position="379"/>
        <end position="399"/>
    </location>
</feature>
<evidence type="ECO:0000256" key="7">
    <source>
        <dbReference type="ARBA" id="ARBA00023136"/>
    </source>
</evidence>
<evidence type="ECO:0000313" key="12">
    <source>
        <dbReference type="EMBL" id="CAF1371629.1"/>
    </source>
</evidence>
<evidence type="ECO:0000313" key="13">
    <source>
        <dbReference type="Proteomes" id="UP000663834"/>
    </source>
</evidence>
<comment type="subcellular location">
    <subcellularLocation>
        <location evidence="1">Membrane</location>
        <topology evidence="1">Single-pass membrane protein</topology>
    </subcellularLocation>
</comment>
<proteinExistence type="predicted"/>
<dbReference type="EMBL" id="CAJNOW010003101">
    <property type="protein sequence ID" value="CAF1371629.1"/>
    <property type="molecule type" value="Genomic_DNA"/>
</dbReference>
<feature type="transmembrane region" description="Helical" evidence="10">
    <location>
        <begin position="12"/>
        <end position="37"/>
    </location>
</feature>
<feature type="domain" description="RING-type" evidence="11">
    <location>
        <begin position="263"/>
        <end position="304"/>
    </location>
</feature>
<dbReference type="FunFam" id="3.30.40.10:FF:000009">
    <property type="entry name" value="E3 ubiquitin-protein ligase RNF130"/>
    <property type="match status" value="1"/>
</dbReference>
<dbReference type="Proteomes" id="UP000663834">
    <property type="component" value="Unassembled WGS sequence"/>
</dbReference>
<organism evidence="12 13">
    <name type="scientific">Rotaria magnacalcarata</name>
    <dbReference type="NCBI Taxonomy" id="392030"/>
    <lineage>
        <taxon>Eukaryota</taxon>
        <taxon>Metazoa</taxon>
        <taxon>Spiralia</taxon>
        <taxon>Gnathifera</taxon>
        <taxon>Rotifera</taxon>
        <taxon>Eurotatoria</taxon>
        <taxon>Bdelloidea</taxon>
        <taxon>Philodinida</taxon>
        <taxon>Philodinidae</taxon>
        <taxon>Rotaria</taxon>
    </lineage>
</organism>
<dbReference type="PANTHER" id="PTHR46539">
    <property type="entry name" value="E3 UBIQUITIN-PROTEIN LIGASE ATL42"/>
    <property type="match status" value="1"/>
</dbReference>
<keyword evidence="4 8" id="KW-0863">Zinc-finger</keyword>
<dbReference type="InterPro" id="IPR003137">
    <property type="entry name" value="PA_domain"/>
</dbReference>
<sequence length="399" mass="44458">MISYQRSSLSSLMNTCLLYIIIYPTLIYSQMTAIITYEYYSVSSNYLNLTQENLTNGVVSSKGSQMLVPKGPAFILIDSQGKYDGCLQPINTSNYSKGIAIIQRGGNCTFSVKISRAKQYGAAAVIVYDPQTTGQEIYDIMYNTSEILCLYVQKSVGSVLFQLANDDTARLYIALQPINGNSDDLNLDDIWNGSQGAVIFIAIAISMLICLCFSWLIFYCFQRNRVRTTKDRLDNRLENAAKKALTRIPLVTIHGNHNSESSCVICLDTIKDGDTVRELTCLHRFHQNCVDPWLINHRHCPLCNLDILAAYRISIPGASTDPSSVQSESLTPTYTNTITSASVLPITTGQDSHRQDDESQSQQLLVHTQSQAIPSISATIKDHMHGEENPSFRSDDDHY</sequence>
<dbReference type="CDD" id="cd16454">
    <property type="entry name" value="RING-H2_PA-TM-RING"/>
    <property type="match status" value="1"/>
</dbReference>
<keyword evidence="3" id="KW-0479">Metal-binding</keyword>
<dbReference type="GO" id="GO:0016020">
    <property type="term" value="C:membrane"/>
    <property type="evidence" value="ECO:0007669"/>
    <property type="project" value="UniProtKB-SubCell"/>
</dbReference>
<protein>
    <recommendedName>
        <fullName evidence="11">RING-type domain-containing protein</fullName>
    </recommendedName>
</protein>
<gene>
    <name evidence="12" type="ORF">KQP761_LOCUS8252</name>
</gene>
<accession>A0A815IX57</accession>
<dbReference type="SMART" id="SM00184">
    <property type="entry name" value="RING"/>
    <property type="match status" value="1"/>
</dbReference>
<feature type="transmembrane region" description="Helical" evidence="10">
    <location>
        <begin position="197"/>
        <end position="221"/>
    </location>
</feature>
<dbReference type="SUPFAM" id="SSF57850">
    <property type="entry name" value="RING/U-box"/>
    <property type="match status" value="1"/>
</dbReference>
<evidence type="ECO:0000256" key="9">
    <source>
        <dbReference type="SAM" id="MobiDB-lite"/>
    </source>
</evidence>
<keyword evidence="6 10" id="KW-1133">Transmembrane helix</keyword>
<dbReference type="Pfam" id="PF02225">
    <property type="entry name" value="PA"/>
    <property type="match status" value="1"/>
</dbReference>
<evidence type="ECO:0000256" key="5">
    <source>
        <dbReference type="ARBA" id="ARBA00022833"/>
    </source>
</evidence>
<dbReference type="GO" id="GO:0008270">
    <property type="term" value="F:zinc ion binding"/>
    <property type="evidence" value="ECO:0007669"/>
    <property type="project" value="UniProtKB-KW"/>
</dbReference>
<evidence type="ECO:0000256" key="6">
    <source>
        <dbReference type="ARBA" id="ARBA00022989"/>
    </source>
</evidence>
<keyword evidence="2 10" id="KW-0812">Transmembrane</keyword>
<evidence type="ECO:0000256" key="4">
    <source>
        <dbReference type="ARBA" id="ARBA00022771"/>
    </source>
</evidence>
<evidence type="ECO:0000256" key="8">
    <source>
        <dbReference type="PROSITE-ProRule" id="PRU00175"/>
    </source>
</evidence>
<dbReference type="Gene3D" id="3.50.30.30">
    <property type="match status" value="1"/>
</dbReference>
<dbReference type="PROSITE" id="PS50089">
    <property type="entry name" value="ZF_RING_2"/>
    <property type="match status" value="1"/>
</dbReference>
<dbReference type="Pfam" id="PF13639">
    <property type="entry name" value="zf-RING_2"/>
    <property type="match status" value="1"/>
</dbReference>
<name>A0A815IX57_9BILA</name>
<evidence type="ECO:0000256" key="3">
    <source>
        <dbReference type="ARBA" id="ARBA00022723"/>
    </source>
</evidence>
<dbReference type="InterPro" id="IPR046450">
    <property type="entry name" value="PA_dom_sf"/>
</dbReference>